<dbReference type="InterPro" id="IPR000719">
    <property type="entry name" value="Prot_kinase_dom"/>
</dbReference>
<feature type="region of interest" description="Disordered" evidence="1">
    <location>
        <begin position="1"/>
        <end position="32"/>
    </location>
</feature>
<dbReference type="HOGENOM" id="CLU_849959_0_0_1"/>
<dbReference type="GeneID" id="19901261"/>
<dbReference type="GO" id="GO:0005524">
    <property type="term" value="F:ATP binding"/>
    <property type="evidence" value="ECO:0007669"/>
    <property type="project" value="InterPro"/>
</dbReference>
<organism evidence="3 4">
    <name type="scientific">Coniosporium apollinis (strain CBS 100218)</name>
    <name type="common">Rock-inhabiting black yeast</name>
    <dbReference type="NCBI Taxonomy" id="1168221"/>
    <lineage>
        <taxon>Eukaryota</taxon>
        <taxon>Fungi</taxon>
        <taxon>Dikarya</taxon>
        <taxon>Ascomycota</taxon>
        <taxon>Pezizomycotina</taxon>
        <taxon>Dothideomycetes</taxon>
        <taxon>Dothideomycetes incertae sedis</taxon>
        <taxon>Coniosporium</taxon>
    </lineage>
</organism>
<dbReference type="OrthoDB" id="4062651at2759"/>
<dbReference type="Proteomes" id="UP000016924">
    <property type="component" value="Unassembled WGS sequence"/>
</dbReference>
<dbReference type="EMBL" id="JH767569">
    <property type="protein sequence ID" value="EON64717.1"/>
    <property type="molecule type" value="Genomic_DNA"/>
</dbReference>
<evidence type="ECO:0000313" key="3">
    <source>
        <dbReference type="EMBL" id="EON64717.1"/>
    </source>
</evidence>
<dbReference type="SUPFAM" id="SSF56112">
    <property type="entry name" value="Protein kinase-like (PK-like)"/>
    <property type="match status" value="1"/>
</dbReference>
<accession>R7YS13</accession>
<evidence type="ECO:0000259" key="2">
    <source>
        <dbReference type="PROSITE" id="PS50011"/>
    </source>
</evidence>
<dbReference type="AlphaFoldDB" id="R7YS13"/>
<dbReference type="Gene3D" id="3.30.200.20">
    <property type="entry name" value="Phosphorylase Kinase, domain 1"/>
    <property type="match status" value="1"/>
</dbReference>
<evidence type="ECO:0000313" key="4">
    <source>
        <dbReference type="Proteomes" id="UP000016924"/>
    </source>
</evidence>
<dbReference type="STRING" id="1168221.R7YS13"/>
<proteinExistence type="predicted"/>
<dbReference type="Pfam" id="PF07714">
    <property type="entry name" value="PK_Tyr_Ser-Thr"/>
    <property type="match status" value="1"/>
</dbReference>
<gene>
    <name evidence="3" type="ORF">W97_03950</name>
</gene>
<reference evidence="4" key="1">
    <citation type="submission" date="2012-06" db="EMBL/GenBank/DDBJ databases">
        <title>The genome sequence of Coniosporium apollinis CBS 100218.</title>
        <authorList>
            <consortium name="The Broad Institute Genome Sequencing Platform"/>
            <person name="Cuomo C."/>
            <person name="Gorbushina A."/>
            <person name="Noack S."/>
            <person name="Walker B."/>
            <person name="Young S.K."/>
            <person name="Zeng Q."/>
            <person name="Gargeya S."/>
            <person name="Fitzgerald M."/>
            <person name="Haas B."/>
            <person name="Abouelleil A."/>
            <person name="Alvarado L."/>
            <person name="Arachchi H.M."/>
            <person name="Berlin A.M."/>
            <person name="Chapman S.B."/>
            <person name="Goldberg J."/>
            <person name="Griggs A."/>
            <person name="Gujja S."/>
            <person name="Hansen M."/>
            <person name="Howarth C."/>
            <person name="Imamovic A."/>
            <person name="Larimer J."/>
            <person name="McCowan C."/>
            <person name="Montmayeur A."/>
            <person name="Murphy C."/>
            <person name="Neiman D."/>
            <person name="Pearson M."/>
            <person name="Priest M."/>
            <person name="Roberts A."/>
            <person name="Saif S."/>
            <person name="Shea T."/>
            <person name="Sisk P."/>
            <person name="Sykes S."/>
            <person name="Wortman J."/>
            <person name="Nusbaum C."/>
            <person name="Birren B."/>
        </authorList>
    </citation>
    <scope>NUCLEOTIDE SEQUENCE [LARGE SCALE GENOMIC DNA]</scope>
    <source>
        <strain evidence="4">CBS 100218</strain>
    </source>
</reference>
<dbReference type="RefSeq" id="XP_007780034.1">
    <property type="nucleotide sequence ID" value="XM_007781844.1"/>
</dbReference>
<name>R7YS13_CONA1</name>
<dbReference type="InterPro" id="IPR001245">
    <property type="entry name" value="Ser-Thr/Tyr_kinase_cat_dom"/>
</dbReference>
<sequence>MIEDEALDIQEAPQALQDVSGAQPPDEGHARLRREEEDLLELEEEEREQGYSLRDESVAERAYLRRREEEAEEAKDARLKAIEEEKLARTKAGLQAGTRTLHEAFESLQEPGAKTPLPLLVSAHANHDSHIREEALKHQLEKPAKIRSSLASNEIPSTDPGSDVILHLSSTSYAKAADTLCSVLDKQLSLLSDWSGRGSHVDYTYNEAVPLVRGRWLGRGINGDVYETSCKGVAVAWKTIYCRHGISHEERKEIELLKKLRHEHIVRLVGTYSHAQFLGLLLWPVATCDLATVLEDLEALYHPESLMASTKRNKPLLLGWRHLASTI</sequence>
<dbReference type="GO" id="GO:0004672">
    <property type="term" value="F:protein kinase activity"/>
    <property type="evidence" value="ECO:0007669"/>
    <property type="project" value="InterPro"/>
</dbReference>
<dbReference type="PROSITE" id="PS50011">
    <property type="entry name" value="PROTEIN_KINASE_DOM"/>
    <property type="match status" value="1"/>
</dbReference>
<feature type="domain" description="Protein kinase" evidence="2">
    <location>
        <begin position="211"/>
        <end position="327"/>
    </location>
</feature>
<evidence type="ECO:0000256" key="1">
    <source>
        <dbReference type="SAM" id="MobiDB-lite"/>
    </source>
</evidence>
<keyword evidence="4" id="KW-1185">Reference proteome</keyword>
<dbReference type="InterPro" id="IPR011009">
    <property type="entry name" value="Kinase-like_dom_sf"/>
</dbReference>
<protein>
    <recommendedName>
        <fullName evidence="2">Protein kinase domain-containing protein</fullName>
    </recommendedName>
</protein>